<dbReference type="EMBL" id="LT670818">
    <property type="protein sequence ID" value="SHG80093.1"/>
    <property type="molecule type" value="Genomic_DNA"/>
</dbReference>
<evidence type="ECO:0000313" key="1">
    <source>
        <dbReference type="EMBL" id="SHG80093.1"/>
    </source>
</evidence>
<protein>
    <submittedName>
        <fullName evidence="1">Uncharacterized protein</fullName>
    </submittedName>
</protein>
<dbReference type="OrthoDB" id="8240573at2"/>
<evidence type="ECO:0000313" key="2">
    <source>
        <dbReference type="Proteomes" id="UP000190675"/>
    </source>
</evidence>
<dbReference type="AlphaFoldDB" id="A0A1M5MTH7"/>
<organism evidence="1 2">
    <name type="scientific">Bradyrhizobium erythrophlei</name>
    <dbReference type="NCBI Taxonomy" id="1437360"/>
    <lineage>
        <taxon>Bacteria</taxon>
        <taxon>Pseudomonadati</taxon>
        <taxon>Pseudomonadota</taxon>
        <taxon>Alphaproteobacteria</taxon>
        <taxon>Hyphomicrobiales</taxon>
        <taxon>Nitrobacteraceae</taxon>
        <taxon>Bradyrhizobium</taxon>
    </lineage>
</organism>
<gene>
    <name evidence="1" type="ORF">SAMN05444169_4204</name>
</gene>
<dbReference type="Proteomes" id="UP000190675">
    <property type="component" value="Chromosome I"/>
</dbReference>
<sequence length="68" mass="8228">MTANNRSPSQDLRDSAKPAWAEVWHFWNVVIPRRSITGKLVFGQVWRRHNGRRWVYKKFVEFKVDQDE</sequence>
<name>A0A1M5MTH7_9BRAD</name>
<reference evidence="1 2" key="1">
    <citation type="submission" date="2016-11" db="EMBL/GenBank/DDBJ databases">
        <authorList>
            <person name="Jaros S."/>
            <person name="Januszkiewicz K."/>
            <person name="Wedrychowicz H."/>
        </authorList>
    </citation>
    <scope>NUCLEOTIDE SEQUENCE [LARGE SCALE GENOMIC DNA]</scope>
    <source>
        <strain evidence="1 2">GAS242</strain>
    </source>
</reference>
<dbReference type="RefSeq" id="WP_079567581.1">
    <property type="nucleotide sequence ID" value="NZ_LT670818.1"/>
</dbReference>
<accession>A0A1M5MTH7</accession>
<proteinExistence type="predicted"/>